<accession>A0A6G4MHR9</accession>
<dbReference type="SMART" id="SM00710">
    <property type="entry name" value="PbH1"/>
    <property type="match status" value="7"/>
</dbReference>
<feature type="non-terminal residue" evidence="1">
    <location>
        <position position="1"/>
    </location>
</feature>
<evidence type="ECO:0000313" key="1">
    <source>
        <dbReference type="EMBL" id="NGF24949.1"/>
    </source>
</evidence>
<dbReference type="Gene3D" id="2.160.20.10">
    <property type="entry name" value="Single-stranded right-handed beta-helix, Pectin lyase-like"/>
    <property type="match status" value="2"/>
</dbReference>
<gene>
    <name evidence="1" type="ORF">G5628_27040</name>
</gene>
<dbReference type="AlphaFoldDB" id="A0A6G4MHR9"/>
<proteinExistence type="predicted"/>
<organism evidence="1">
    <name type="scientific">Klebsiella pneumoniae</name>
    <dbReference type="NCBI Taxonomy" id="573"/>
    <lineage>
        <taxon>Bacteria</taxon>
        <taxon>Pseudomonadati</taxon>
        <taxon>Pseudomonadota</taxon>
        <taxon>Gammaproteobacteria</taxon>
        <taxon>Enterobacterales</taxon>
        <taxon>Enterobacteriaceae</taxon>
        <taxon>Klebsiella/Raoultella group</taxon>
        <taxon>Klebsiella</taxon>
        <taxon>Klebsiella pneumoniae complex</taxon>
    </lineage>
</organism>
<protein>
    <submittedName>
        <fullName evidence="1">Right-handed parallel beta-helix repeat-containing protein</fullName>
    </submittedName>
</protein>
<sequence>QNLIPLSRQYMTLADAQADIANIPEGSTTYYRSPDDSALAIEVINHGGTLEPTGRKMPSQESIDGRVYLSEGSELTRVIAAGKPVLIQDELGRVYLAGMEAPVQEVLDRTDETNNSSVHLNRDSAGNVVLLQDENGKLYAPGLNGSVQDEFDRIRRKINSNRSPYLNVMPDALEAVWQRVDELGRLYLPGMTSGLQTQLSRNTERLRELANNRQVYDARDFGLRSEQGDRNEYIINGVINAAARNGGGVVYIPPGNWGLLNYITPRSGVSIIGAGTGATILRPRGSYAAIQRLPDDDSYLSDCLFQDFAIDGSEQTLIGDTTYDSRIKGFYFFFFKRCFFNRLLIQNTGATGLGVDYAYDSTMTNITTENCGRLAPAGQAGASGIGIGTGGNLDEPLYIGGTFNRNNRNFGIFGEWARRENSKNHSRYSIYANNVCTGNGMAGIGDCGLDGLVCIGNDLTNNTGYGFLQDTGTMDVVDGRPAPGSRGILMGNNISRNGKSGIGYEGAVVAGSGYHYKDNIINDNAEFGIEITAGSLEYNDVWIFGNEMARNGRDGFRLVSGTMKNVDIEHNRVFNNGQDIANGGGSGLVINGNITGGSITSNKLRDNQSSKTQDYGLCGNGNLTDVDIDGNHYVGFKTAAENLTGTKTNVTYGRNPGKE</sequence>
<dbReference type="InterPro" id="IPR006626">
    <property type="entry name" value="PbH1"/>
</dbReference>
<dbReference type="EMBL" id="JAAJTI010000026">
    <property type="protein sequence ID" value="NGF24949.1"/>
    <property type="molecule type" value="Genomic_DNA"/>
</dbReference>
<comment type="caution">
    <text evidence="1">The sequence shown here is derived from an EMBL/GenBank/DDBJ whole genome shotgun (WGS) entry which is preliminary data.</text>
</comment>
<dbReference type="RefSeq" id="WP_163523810.1">
    <property type="nucleotide sequence ID" value="NZ_JAAJTI010000026.1"/>
</dbReference>
<dbReference type="InterPro" id="IPR012334">
    <property type="entry name" value="Pectin_lyas_fold"/>
</dbReference>
<name>A0A6G4MHR9_KLEPN</name>
<reference evidence="1" key="1">
    <citation type="submission" date="2020-02" db="EMBL/GenBank/DDBJ databases">
        <title>WGS of Carbapenem-Resistant Entrobacteriaceae.</title>
        <authorList>
            <person name="Tokajian S."/>
            <person name="El Chaar M."/>
            <person name="El Khoury M."/>
        </authorList>
    </citation>
    <scope>NUCLEOTIDE SEQUENCE</scope>
    <source>
        <strain evidence="1">KPM_14</strain>
    </source>
</reference>
<dbReference type="SUPFAM" id="SSF51126">
    <property type="entry name" value="Pectin lyase-like"/>
    <property type="match status" value="2"/>
</dbReference>
<dbReference type="InterPro" id="IPR011050">
    <property type="entry name" value="Pectin_lyase_fold/virulence"/>
</dbReference>